<dbReference type="PANTHER" id="PTHR43046">
    <property type="entry name" value="GDP-MANNOSE MANNOSYL HYDROLASE"/>
    <property type="match status" value="1"/>
</dbReference>
<accession>A0ABU3UAM8</accession>
<evidence type="ECO:0000256" key="1">
    <source>
        <dbReference type="ARBA" id="ARBA00001946"/>
    </source>
</evidence>
<keyword evidence="3" id="KW-0460">Magnesium</keyword>
<evidence type="ECO:0000313" key="5">
    <source>
        <dbReference type="EMBL" id="MDU8990961.1"/>
    </source>
</evidence>
<dbReference type="RefSeq" id="WP_316732254.1">
    <property type="nucleotide sequence ID" value="NZ_JARAKF010000001.1"/>
</dbReference>
<dbReference type="SUPFAM" id="SSF55811">
    <property type="entry name" value="Nudix"/>
    <property type="match status" value="1"/>
</dbReference>
<dbReference type="Pfam" id="PF00293">
    <property type="entry name" value="NUDIX"/>
    <property type="match status" value="1"/>
</dbReference>
<evidence type="ECO:0000256" key="3">
    <source>
        <dbReference type="ARBA" id="ARBA00022842"/>
    </source>
</evidence>
<dbReference type="Proteomes" id="UP001257627">
    <property type="component" value="Unassembled WGS sequence"/>
</dbReference>
<organism evidence="5 6">
    <name type="scientific">Streptomyces mirabilis</name>
    <dbReference type="NCBI Taxonomy" id="68239"/>
    <lineage>
        <taxon>Bacteria</taxon>
        <taxon>Bacillati</taxon>
        <taxon>Actinomycetota</taxon>
        <taxon>Actinomycetes</taxon>
        <taxon>Kitasatosporales</taxon>
        <taxon>Streptomycetaceae</taxon>
        <taxon>Streptomyces</taxon>
    </lineage>
</organism>
<dbReference type="PANTHER" id="PTHR43046:SF12">
    <property type="entry name" value="GDP-MANNOSE MANNOSYL HYDROLASE"/>
    <property type="match status" value="1"/>
</dbReference>
<evidence type="ECO:0000259" key="4">
    <source>
        <dbReference type="PROSITE" id="PS51462"/>
    </source>
</evidence>
<evidence type="ECO:0000256" key="2">
    <source>
        <dbReference type="ARBA" id="ARBA00022801"/>
    </source>
</evidence>
<dbReference type="EMBL" id="JARAKF010000001">
    <property type="protein sequence ID" value="MDU8990961.1"/>
    <property type="molecule type" value="Genomic_DNA"/>
</dbReference>
<protein>
    <submittedName>
        <fullName evidence="5">NUDIX domain-containing protein</fullName>
    </submittedName>
</protein>
<dbReference type="InterPro" id="IPR015797">
    <property type="entry name" value="NUDIX_hydrolase-like_dom_sf"/>
</dbReference>
<gene>
    <name evidence="5" type="ORF">PU648_00605</name>
</gene>
<sequence length="158" mass="17316">MTTSTPPLREAARAIVMDADDRVLLLCYDENQGFWATPGGSLQRGEDHATATLRELGEELGIDEKAIELGPQLAERTKDHMVGGREVRQVELYFLARVSAADVDPARAAQPDNLRAYLWWTLAELRNTQQTVHPIGLADMVATVAAGRPLKQPVVLTG</sequence>
<keyword evidence="6" id="KW-1185">Reference proteome</keyword>
<reference evidence="5 6" key="1">
    <citation type="submission" date="2023-02" db="EMBL/GenBank/DDBJ databases">
        <authorList>
            <person name="Maleckis M."/>
        </authorList>
    </citation>
    <scope>NUCLEOTIDE SEQUENCE [LARGE SCALE GENOMIC DNA]</scope>
    <source>
        <strain evidence="5 6">P8-A2</strain>
    </source>
</reference>
<dbReference type="Gene3D" id="3.90.79.10">
    <property type="entry name" value="Nucleoside Triphosphate Pyrophosphohydrolase"/>
    <property type="match status" value="1"/>
</dbReference>
<comment type="caution">
    <text evidence="5">The sequence shown here is derived from an EMBL/GenBank/DDBJ whole genome shotgun (WGS) entry which is preliminary data.</text>
</comment>
<name>A0ABU3UAM8_9ACTN</name>
<comment type="cofactor">
    <cofactor evidence="1">
        <name>Mg(2+)</name>
        <dbReference type="ChEBI" id="CHEBI:18420"/>
    </cofactor>
</comment>
<evidence type="ECO:0000313" key="6">
    <source>
        <dbReference type="Proteomes" id="UP001257627"/>
    </source>
</evidence>
<feature type="domain" description="Nudix hydrolase" evidence="4">
    <location>
        <begin position="7"/>
        <end position="143"/>
    </location>
</feature>
<keyword evidence="2" id="KW-0378">Hydrolase</keyword>
<dbReference type="CDD" id="cd04685">
    <property type="entry name" value="NUDIX_Hydrolase"/>
    <property type="match status" value="1"/>
</dbReference>
<dbReference type="PROSITE" id="PS51462">
    <property type="entry name" value="NUDIX"/>
    <property type="match status" value="1"/>
</dbReference>
<proteinExistence type="predicted"/>
<dbReference type="InterPro" id="IPR000086">
    <property type="entry name" value="NUDIX_hydrolase_dom"/>
</dbReference>